<evidence type="ECO:0000313" key="17">
    <source>
        <dbReference type="Proteomes" id="UP000283633"/>
    </source>
</evidence>
<dbReference type="InterPro" id="IPR036878">
    <property type="entry name" value="Glu_permease_IIB"/>
</dbReference>
<dbReference type="GO" id="GO:0090589">
    <property type="term" value="F:protein-phosphocysteine-trehalose phosphotransferase system transporter activity"/>
    <property type="evidence" value="ECO:0007669"/>
    <property type="project" value="TreeGrafter"/>
</dbReference>
<dbReference type="SUPFAM" id="SSF51261">
    <property type="entry name" value="Duplicated hybrid motif"/>
    <property type="match status" value="1"/>
</dbReference>
<keyword evidence="2" id="KW-0813">Transport</keyword>
<keyword evidence="6" id="KW-0598">Phosphotransferase system</keyword>
<protein>
    <submittedName>
        <fullName evidence="16">PTS beta-glucoside transporter subunit IIABC</fullName>
    </submittedName>
</protein>
<dbReference type="InterPro" id="IPR003352">
    <property type="entry name" value="PTS_EIIC"/>
</dbReference>
<feature type="transmembrane region" description="Helical" evidence="12">
    <location>
        <begin position="490"/>
        <end position="515"/>
    </location>
</feature>
<dbReference type="PANTHER" id="PTHR30175">
    <property type="entry name" value="PHOSPHOTRANSFERASE SYSTEM TRANSPORT PROTEIN"/>
    <property type="match status" value="1"/>
</dbReference>
<evidence type="ECO:0000313" key="16">
    <source>
        <dbReference type="EMBL" id="RRK10546.1"/>
    </source>
</evidence>
<feature type="transmembrane region" description="Helical" evidence="12">
    <location>
        <begin position="631"/>
        <end position="652"/>
    </location>
</feature>
<dbReference type="InterPro" id="IPR001996">
    <property type="entry name" value="PTS_IIB_1"/>
</dbReference>
<keyword evidence="17" id="KW-1185">Reference proteome</keyword>
<keyword evidence="8" id="KW-0418">Kinase</keyword>
<feature type="domain" description="PTS EIIC type-1" evidence="15">
    <location>
        <begin position="321"/>
        <end position="668"/>
    </location>
</feature>
<gene>
    <name evidence="16" type="ORF">D1831_06710</name>
</gene>
<dbReference type="Pfam" id="PF00367">
    <property type="entry name" value="PTS_EIIB"/>
    <property type="match status" value="1"/>
</dbReference>
<dbReference type="Pfam" id="PF00358">
    <property type="entry name" value="PTS_EIIA_1"/>
    <property type="match status" value="1"/>
</dbReference>
<dbReference type="InterPro" id="IPR050558">
    <property type="entry name" value="PTS_Sugar-Specific_Components"/>
</dbReference>
<dbReference type="InterPro" id="IPR018113">
    <property type="entry name" value="PTrfase_EIIB_Cys"/>
</dbReference>
<keyword evidence="4" id="KW-0762">Sugar transport</keyword>
<keyword evidence="9 12" id="KW-1133">Transmembrane helix</keyword>
<keyword evidence="3" id="KW-1003">Cell membrane</keyword>
<dbReference type="PROSITE" id="PS51103">
    <property type="entry name" value="PTS_EIIC_TYPE_1"/>
    <property type="match status" value="1"/>
</dbReference>
<dbReference type="OrthoDB" id="9769191at2"/>
<evidence type="ECO:0000256" key="1">
    <source>
        <dbReference type="ARBA" id="ARBA00004651"/>
    </source>
</evidence>
<evidence type="ECO:0000256" key="9">
    <source>
        <dbReference type="ARBA" id="ARBA00022989"/>
    </source>
</evidence>
<dbReference type="CDD" id="cd00212">
    <property type="entry name" value="PTS_IIB_glc"/>
    <property type="match status" value="1"/>
</dbReference>
<feature type="domain" description="PTS EIIA type-1" evidence="13">
    <location>
        <begin position="26"/>
        <end position="130"/>
    </location>
</feature>
<dbReference type="InterPro" id="IPR001127">
    <property type="entry name" value="PTS_EIIA_1_perm"/>
</dbReference>
<comment type="caution">
    <text evidence="16">The sequence shown here is derived from an EMBL/GenBank/DDBJ whole genome shotgun (WGS) entry which is preliminary data.</text>
</comment>
<dbReference type="NCBIfam" id="TIGR00830">
    <property type="entry name" value="PTBA"/>
    <property type="match status" value="1"/>
</dbReference>
<evidence type="ECO:0000256" key="5">
    <source>
        <dbReference type="ARBA" id="ARBA00022679"/>
    </source>
</evidence>
<dbReference type="FunFam" id="3.30.1360.60:FF:000001">
    <property type="entry name" value="PTS system glucose-specific IIBC component PtsG"/>
    <property type="match status" value="1"/>
</dbReference>
<evidence type="ECO:0000259" key="15">
    <source>
        <dbReference type="PROSITE" id="PS51103"/>
    </source>
</evidence>
<dbReference type="Gene3D" id="2.70.70.10">
    <property type="entry name" value="Glucose Permease (Domain IIA)"/>
    <property type="match status" value="1"/>
</dbReference>
<sequence length="671" mass="69110">MTKGAVNATLCAPVAGQLNALTTIDDPVFSKGLMGVGFAIDPTDGAIHAPVSGQITMVAETKHAVGIHTASGLDVLLHLGIDTVELAGAPYELAVKANDQVIAGQPIVTMDLAAVKKAGKATTVITVITNTQALHLQIFLKATGVTVNANDVVAVATNPEVALSSADDVVSTDDAIAVAATPASEASAVGDGQYDQLAHDIIQGVGGAVNVNNLIHCITRLRFYLKDEAKAQTAKIENLDGVIDVTKAAGQYQVVIGPAVSDVYDAVIGQLGPQYAGDGAATTQPLPAKDQPTTPWGKVKQGFSSLIGVMTASMVPVIGILAGSGILKGILAALTGFKVLSTTSGTYMVLNAVGDATFYFLPIILGFTAAKKLGSNPIVLAVVGGILVYPNLIQAAGKAATAQITVLGLPTHLVAYSASVFPIIVAAWLGSHVEKWLKKVVPLALRSVFVPILEALILGLVVLIVVGPLITVISQGLANAIITTYNFSPALSGLVIGGLYQTMVIFGLHWSLIPIVINDLATNGHSYLNALISVTMVAQGGAVLAVFLKTRNKKLKELSLAAAVSAFCGVTEPAIYGVNLKYKRVFIVGSIAGALGGLVAGLLRVNNYALSGSLIGFPAFITPDVGIGSNFYSYLISHYGTLLISTVAVYFLGFSDKMVTKKAPASAPTES</sequence>
<dbReference type="GO" id="GO:0008982">
    <property type="term" value="F:protein-N(PI)-phosphohistidine-sugar phosphotransferase activity"/>
    <property type="evidence" value="ECO:0007669"/>
    <property type="project" value="InterPro"/>
</dbReference>
<dbReference type="PROSITE" id="PS51098">
    <property type="entry name" value="PTS_EIIB_TYPE_1"/>
    <property type="match status" value="1"/>
</dbReference>
<evidence type="ECO:0000256" key="7">
    <source>
        <dbReference type="ARBA" id="ARBA00022692"/>
    </source>
</evidence>
<feature type="transmembrane region" description="Helical" evidence="12">
    <location>
        <begin position="585"/>
        <end position="603"/>
    </location>
</feature>
<proteinExistence type="predicted"/>
<dbReference type="RefSeq" id="WP_125072163.1">
    <property type="nucleotide sequence ID" value="NZ_QWZQ01000018.1"/>
</dbReference>
<feature type="active site" description="Phosphocysteine intermediate; for EIIB activity" evidence="11">
    <location>
        <position position="217"/>
    </location>
</feature>
<dbReference type="PROSITE" id="PS01035">
    <property type="entry name" value="PTS_EIIB_TYPE_1_CYS"/>
    <property type="match status" value="1"/>
</dbReference>
<evidence type="ECO:0000256" key="10">
    <source>
        <dbReference type="ARBA" id="ARBA00023136"/>
    </source>
</evidence>
<dbReference type="GO" id="GO:0015771">
    <property type="term" value="P:trehalose transport"/>
    <property type="evidence" value="ECO:0007669"/>
    <property type="project" value="TreeGrafter"/>
</dbReference>
<dbReference type="GO" id="GO:0005886">
    <property type="term" value="C:plasma membrane"/>
    <property type="evidence" value="ECO:0007669"/>
    <property type="project" value="UniProtKB-SubCell"/>
</dbReference>
<dbReference type="GO" id="GO:0009401">
    <property type="term" value="P:phosphoenolpyruvate-dependent sugar phosphotransferase system"/>
    <property type="evidence" value="ECO:0007669"/>
    <property type="project" value="UniProtKB-KW"/>
</dbReference>
<evidence type="ECO:0000256" key="11">
    <source>
        <dbReference type="PROSITE-ProRule" id="PRU00421"/>
    </source>
</evidence>
<dbReference type="InterPro" id="IPR011055">
    <property type="entry name" value="Dup_hybrid_motif"/>
</dbReference>
<dbReference type="Gene3D" id="3.30.1360.60">
    <property type="entry name" value="Glucose permease domain IIB"/>
    <property type="match status" value="1"/>
</dbReference>
<keyword evidence="5" id="KW-0808">Transferase</keyword>
<dbReference type="Pfam" id="PF02378">
    <property type="entry name" value="PTS_EIIC"/>
    <property type="match status" value="1"/>
</dbReference>
<dbReference type="SUPFAM" id="SSF55604">
    <property type="entry name" value="Glucose permease domain IIB"/>
    <property type="match status" value="1"/>
</dbReference>
<accession>A0A426D7I1</accession>
<reference evidence="16 17" key="1">
    <citation type="submission" date="2018-08" db="EMBL/GenBank/DDBJ databases">
        <title>Genome Lactobacillus garii FI11369.</title>
        <authorList>
            <person name="Diaz M."/>
            <person name="Narbad A."/>
        </authorList>
    </citation>
    <scope>NUCLEOTIDE SEQUENCE [LARGE SCALE GENOMIC DNA]</scope>
    <source>
        <strain evidence="16 17">FI11369</strain>
    </source>
</reference>
<keyword evidence="10 12" id="KW-0472">Membrane</keyword>
<name>A0A426D7I1_9LACO</name>
<feature type="transmembrane region" description="Helical" evidence="12">
    <location>
        <begin position="347"/>
        <end position="370"/>
    </location>
</feature>
<feature type="domain" description="PTS EIIB type-1" evidence="14">
    <location>
        <begin position="195"/>
        <end position="277"/>
    </location>
</feature>
<feature type="transmembrane region" description="Helical" evidence="12">
    <location>
        <begin position="527"/>
        <end position="548"/>
    </location>
</feature>
<keyword evidence="7 12" id="KW-0812">Transmembrane</keyword>
<feature type="transmembrane region" description="Helical" evidence="12">
    <location>
        <begin position="443"/>
        <end position="470"/>
    </location>
</feature>
<evidence type="ECO:0000256" key="3">
    <source>
        <dbReference type="ARBA" id="ARBA00022475"/>
    </source>
</evidence>
<evidence type="ECO:0000256" key="2">
    <source>
        <dbReference type="ARBA" id="ARBA00022448"/>
    </source>
</evidence>
<evidence type="ECO:0000256" key="8">
    <source>
        <dbReference type="ARBA" id="ARBA00022777"/>
    </source>
</evidence>
<dbReference type="PROSITE" id="PS51093">
    <property type="entry name" value="PTS_EIIA_TYPE_1"/>
    <property type="match status" value="1"/>
</dbReference>
<feature type="transmembrane region" description="Helical" evidence="12">
    <location>
        <begin position="377"/>
        <end position="393"/>
    </location>
</feature>
<dbReference type="InterPro" id="IPR013013">
    <property type="entry name" value="PTS_EIIC_1"/>
</dbReference>
<dbReference type="Proteomes" id="UP000283633">
    <property type="component" value="Unassembled WGS sequence"/>
</dbReference>
<evidence type="ECO:0000256" key="6">
    <source>
        <dbReference type="ARBA" id="ARBA00022683"/>
    </source>
</evidence>
<organism evidence="16 17">
    <name type="scientific">Lactiplantibacillus garii</name>
    <dbReference type="NCBI Taxonomy" id="2306423"/>
    <lineage>
        <taxon>Bacteria</taxon>
        <taxon>Bacillati</taxon>
        <taxon>Bacillota</taxon>
        <taxon>Bacilli</taxon>
        <taxon>Lactobacillales</taxon>
        <taxon>Lactobacillaceae</taxon>
        <taxon>Lactiplantibacillus</taxon>
    </lineage>
</organism>
<dbReference type="GO" id="GO:0016301">
    <property type="term" value="F:kinase activity"/>
    <property type="evidence" value="ECO:0007669"/>
    <property type="project" value="UniProtKB-KW"/>
</dbReference>
<evidence type="ECO:0000259" key="13">
    <source>
        <dbReference type="PROSITE" id="PS51093"/>
    </source>
</evidence>
<feature type="transmembrane region" description="Helical" evidence="12">
    <location>
        <begin position="413"/>
        <end position="431"/>
    </location>
</feature>
<dbReference type="PROSITE" id="PS00371">
    <property type="entry name" value="PTS_EIIA_TYPE_1_HIS"/>
    <property type="match status" value="1"/>
</dbReference>
<dbReference type="EMBL" id="QWZQ01000018">
    <property type="protein sequence ID" value="RRK10546.1"/>
    <property type="molecule type" value="Genomic_DNA"/>
</dbReference>
<comment type="subcellular location">
    <subcellularLocation>
        <location evidence="1">Cell membrane</location>
        <topology evidence="1">Multi-pass membrane protein</topology>
    </subcellularLocation>
</comment>
<evidence type="ECO:0000256" key="12">
    <source>
        <dbReference type="SAM" id="Phobius"/>
    </source>
</evidence>
<dbReference type="AlphaFoldDB" id="A0A426D7I1"/>
<evidence type="ECO:0000259" key="14">
    <source>
        <dbReference type="PROSITE" id="PS51098"/>
    </source>
</evidence>
<dbReference type="PANTHER" id="PTHR30175:SF1">
    <property type="entry name" value="PTS SYSTEM ARBUTIN-, CELLOBIOSE-, AND SALICIN-SPECIFIC EIIBC COMPONENT-RELATED"/>
    <property type="match status" value="1"/>
</dbReference>
<feature type="transmembrane region" description="Helical" evidence="12">
    <location>
        <begin position="306"/>
        <end position="327"/>
    </location>
</feature>
<evidence type="ECO:0000256" key="4">
    <source>
        <dbReference type="ARBA" id="ARBA00022597"/>
    </source>
</evidence>